<accession>A0A0D0X5I8</accession>
<evidence type="ECO:0000313" key="2">
    <source>
        <dbReference type="EMBL" id="KIR64765.1"/>
    </source>
</evidence>
<feature type="transmembrane region" description="Helical" evidence="1">
    <location>
        <begin position="21"/>
        <end position="45"/>
    </location>
</feature>
<name>A0A0D0X5I8_9ACTN</name>
<comment type="caution">
    <text evidence="2">The sequence shown here is derived from an EMBL/GenBank/DDBJ whole genome shotgun (WGS) entry which is preliminary data.</text>
</comment>
<feature type="transmembrane region" description="Helical" evidence="1">
    <location>
        <begin position="51"/>
        <end position="69"/>
    </location>
</feature>
<dbReference type="Proteomes" id="UP000032254">
    <property type="component" value="Unassembled WGS sequence"/>
</dbReference>
<dbReference type="EMBL" id="JXSX01000001">
    <property type="protein sequence ID" value="KIR64765.1"/>
    <property type="molecule type" value="Genomic_DNA"/>
</dbReference>
<evidence type="ECO:0000313" key="3">
    <source>
        <dbReference type="Proteomes" id="UP000032254"/>
    </source>
</evidence>
<proteinExistence type="predicted"/>
<organism evidence="2 3">
    <name type="scientific">Micromonospora haikouensis</name>
    <dbReference type="NCBI Taxonomy" id="686309"/>
    <lineage>
        <taxon>Bacteria</taxon>
        <taxon>Bacillati</taxon>
        <taxon>Actinomycetota</taxon>
        <taxon>Actinomycetes</taxon>
        <taxon>Micromonosporales</taxon>
        <taxon>Micromonosporaceae</taxon>
        <taxon>Micromonospora</taxon>
    </lineage>
</organism>
<dbReference type="PATRIC" id="fig|47853.6.peg.838"/>
<keyword evidence="1" id="KW-1133">Transmembrane helix</keyword>
<protein>
    <submittedName>
        <fullName evidence="2">Uncharacterized protein</fullName>
    </submittedName>
</protein>
<sequence>MMPESVPVPLPAHAAAASEPLLTVGGVTAAGAAVLSLLVAFGLPVSADQQTALLGLVAVLAPLVVAVLARGRVYSPATVADLLARHR</sequence>
<evidence type="ECO:0000256" key="1">
    <source>
        <dbReference type="SAM" id="Phobius"/>
    </source>
</evidence>
<keyword evidence="1" id="KW-0472">Membrane</keyword>
<gene>
    <name evidence="2" type="ORF">TK50_03920</name>
</gene>
<keyword evidence="1" id="KW-0812">Transmembrane</keyword>
<keyword evidence="3" id="KW-1185">Reference proteome</keyword>
<reference evidence="2 3" key="1">
    <citation type="submission" date="2015-01" db="EMBL/GenBank/DDBJ databases">
        <title>Sequencing and annotation of Micromonospora carbonacea strain JXNU-1 genome.</title>
        <authorList>
            <person name="Long Z."/>
            <person name="Huang Y."/>
            <person name="Jiang Y."/>
        </authorList>
    </citation>
    <scope>NUCLEOTIDE SEQUENCE [LARGE SCALE GENOMIC DNA]</scope>
    <source>
        <strain evidence="2 3">JXNU-1</strain>
    </source>
</reference>
<dbReference type="AlphaFoldDB" id="A0A0D0X5I8"/>